<keyword evidence="2" id="KW-1185">Reference proteome</keyword>
<reference evidence="1 2" key="1">
    <citation type="journal article" date="2015" name="Antonie Van Leeuwenhoek">
        <title>Prauserella endophytica sp. nov., an endophytic actinobacterium isolated from Tamarix taklamakanensis.</title>
        <authorList>
            <person name="Liu J.M."/>
            <person name="Habden X."/>
            <person name="Guo L."/>
            <person name="Tuo L."/>
            <person name="Jiang Z.K."/>
            <person name="Liu S.W."/>
            <person name="Liu X.F."/>
            <person name="Chen L."/>
            <person name="Li R.F."/>
            <person name="Zhang Y.Q."/>
            <person name="Sun C.H."/>
        </authorList>
    </citation>
    <scope>NUCLEOTIDE SEQUENCE [LARGE SCALE GENOMIC DNA]</scope>
    <source>
        <strain evidence="1 2">CGMCC 4.7182</strain>
    </source>
</reference>
<evidence type="ECO:0000313" key="1">
    <source>
        <dbReference type="EMBL" id="TKG61333.1"/>
    </source>
</evidence>
<comment type="caution">
    <text evidence="1">The sequence shown here is derived from an EMBL/GenBank/DDBJ whole genome shotgun (WGS) entry which is preliminary data.</text>
</comment>
<accession>A0ABY2RVD3</accession>
<dbReference type="RefSeq" id="WP_137097067.1">
    <property type="nucleotide sequence ID" value="NZ_SWMS01000031.1"/>
</dbReference>
<organism evidence="1 2">
    <name type="scientific">Prauserella endophytica</name>
    <dbReference type="NCBI Taxonomy" id="1592324"/>
    <lineage>
        <taxon>Bacteria</taxon>
        <taxon>Bacillati</taxon>
        <taxon>Actinomycetota</taxon>
        <taxon>Actinomycetes</taxon>
        <taxon>Pseudonocardiales</taxon>
        <taxon>Pseudonocardiaceae</taxon>
        <taxon>Prauserella</taxon>
        <taxon>Prauserella coralliicola group</taxon>
    </lineage>
</organism>
<evidence type="ECO:0000313" key="2">
    <source>
        <dbReference type="Proteomes" id="UP000309992"/>
    </source>
</evidence>
<proteinExistence type="predicted"/>
<gene>
    <name evidence="1" type="ORF">FCN18_33790</name>
</gene>
<protein>
    <submittedName>
        <fullName evidence="1">Uncharacterized protein</fullName>
    </submittedName>
</protein>
<dbReference type="Proteomes" id="UP000309992">
    <property type="component" value="Unassembled WGS sequence"/>
</dbReference>
<dbReference type="EMBL" id="SWMS01000031">
    <property type="protein sequence ID" value="TKG61333.1"/>
    <property type="molecule type" value="Genomic_DNA"/>
</dbReference>
<sequence>MLAGEAAADAFLEHEMTVLRSRIRAHDLEPENWRSATGIVTSNTFLTADEAARVRDEIMAIVERYRHRLTDPERRP</sequence>
<name>A0ABY2RVD3_9PSEU</name>